<dbReference type="AlphaFoldDB" id="A0A210PL69"/>
<evidence type="ECO:0000256" key="1">
    <source>
        <dbReference type="SAM" id="MobiDB-lite"/>
    </source>
</evidence>
<evidence type="ECO:0000256" key="2">
    <source>
        <dbReference type="SAM" id="Phobius"/>
    </source>
</evidence>
<accession>A0A210PL69</accession>
<keyword evidence="2" id="KW-0472">Membrane</keyword>
<dbReference type="EMBL" id="NEDP02005593">
    <property type="protein sequence ID" value="OWF37217.1"/>
    <property type="molecule type" value="Genomic_DNA"/>
</dbReference>
<keyword evidence="4" id="KW-1185">Reference proteome</keyword>
<keyword evidence="2" id="KW-1133">Transmembrane helix</keyword>
<feature type="compositionally biased region" description="Polar residues" evidence="1">
    <location>
        <begin position="72"/>
        <end position="81"/>
    </location>
</feature>
<evidence type="ECO:0000313" key="3">
    <source>
        <dbReference type="EMBL" id="OWF37217.1"/>
    </source>
</evidence>
<keyword evidence="2" id="KW-0812">Transmembrane</keyword>
<name>A0A210PL69_MIZYE</name>
<dbReference type="OrthoDB" id="6162296at2759"/>
<feature type="transmembrane region" description="Helical" evidence="2">
    <location>
        <begin position="142"/>
        <end position="163"/>
    </location>
</feature>
<reference evidence="3 4" key="1">
    <citation type="journal article" date="2017" name="Nat. Ecol. Evol.">
        <title>Scallop genome provides insights into evolution of bilaterian karyotype and development.</title>
        <authorList>
            <person name="Wang S."/>
            <person name="Zhang J."/>
            <person name="Jiao W."/>
            <person name="Li J."/>
            <person name="Xun X."/>
            <person name="Sun Y."/>
            <person name="Guo X."/>
            <person name="Huan P."/>
            <person name="Dong B."/>
            <person name="Zhang L."/>
            <person name="Hu X."/>
            <person name="Sun X."/>
            <person name="Wang J."/>
            <person name="Zhao C."/>
            <person name="Wang Y."/>
            <person name="Wang D."/>
            <person name="Huang X."/>
            <person name="Wang R."/>
            <person name="Lv J."/>
            <person name="Li Y."/>
            <person name="Zhang Z."/>
            <person name="Liu B."/>
            <person name="Lu W."/>
            <person name="Hui Y."/>
            <person name="Liang J."/>
            <person name="Zhou Z."/>
            <person name="Hou R."/>
            <person name="Li X."/>
            <person name="Liu Y."/>
            <person name="Li H."/>
            <person name="Ning X."/>
            <person name="Lin Y."/>
            <person name="Zhao L."/>
            <person name="Xing Q."/>
            <person name="Dou J."/>
            <person name="Li Y."/>
            <person name="Mao J."/>
            <person name="Guo H."/>
            <person name="Dou H."/>
            <person name="Li T."/>
            <person name="Mu C."/>
            <person name="Jiang W."/>
            <person name="Fu Q."/>
            <person name="Fu X."/>
            <person name="Miao Y."/>
            <person name="Liu J."/>
            <person name="Yu Q."/>
            <person name="Li R."/>
            <person name="Liao H."/>
            <person name="Li X."/>
            <person name="Kong Y."/>
            <person name="Jiang Z."/>
            <person name="Chourrout D."/>
            <person name="Li R."/>
            <person name="Bao Z."/>
        </authorList>
    </citation>
    <scope>NUCLEOTIDE SEQUENCE [LARGE SCALE GENOMIC DNA]</scope>
    <source>
        <strain evidence="3 4">PY_sf001</strain>
    </source>
</reference>
<feature type="compositionally biased region" description="Basic and acidic residues" evidence="1">
    <location>
        <begin position="82"/>
        <end position="100"/>
    </location>
</feature>
<organism evidence="3 4">
    <name type="scientific">Mizuhopecten yessoensis</name>
    <name type="common">Japanese scallop</name>
    <name type="synonym">Patinopecten yessoensis</name>
    <dbReference type="NCBI Taxonomy" id="6573"/>
    <lineage>
        <taxon>Eukaryota</taxon>
        <taxon>Metazoa</taxon>
        <taxon>Spiralia</taxon>
        <taxon>Lophotrochozoa</taxon>
        <taxon>Mollusca</taxon>
        <taxon>Bivalvia</taxon>
        <taxon>Autobranchia</taxon>
        <taxon>Pteriomorphia</taxon>
        <taxon>Pectinida</taxon>
        <taxon>Pectinoidea</taxon>
        <taxon>Pectinidae</taxon>
        <taxon>Mizuhopecten</taxon>
    </lineage>
</organism>
<comment type="caution">
    <text evidence="3">The sequence shown here is derived from an EMBL/GenBank/DDBJ whole genome shotgun (WGS) entry which is preliminary data.</text>
</comment>
<dbReference type="Proteomes" id="UP000242188">
    <property type="component" value="Unassembled WGS sequence"/>
</dbReference>
<protein>
    <submittedName>
        <fullName evidence="3">Uncharacterized protein</fullName>
    </submittedName>
</protein>
<feature type="region of interest" description="Disordered" evidence="1">
    <location>
        <begin position="43"/>
        <end position="110"/>
    </location>
</feature>
<evidence type="ECO:0000313" key="4">
    <source>
        <dbReference type="Proteomes" id="UP000242188"/>
    </source>
</evidence>
<sequence length="208" mass="23600">MKILTKQNYIHIQIRYIAGYVDQVENTETSTLEQEKLTTTERWKDVTTTEKGKQETQTSYGDQVGKAETSTKEPGQPTTMENGKDASTTERGKQDTKTGSDDNQIEETIKSLRKENTVDVKTLSSYKNKRISAEDKRPSARAFGVIGGLILSLLCSMIVLSDIPKMITDWRKIHRLVKPISNLEKTNNMLIRTHYVPIKYSLGRRSSL</sequence>
<feature type="compositionally biased region" description="Basic and acidic residues" evidence="1">
    <location>
        <begin position="43"/>
        <end position="54"/>
    </location>
</feature>
<proteinExistence type="predicted"/>
<gene>
    <name evidence="3" type="ORF">KP79_PYT12380</name>
</gene>